<proteinExistence type="predicted"/>
<protein>
    <submittedName>
        <fullName evidence="1">Uncharacterized protein</fullName>
    </submittedName>
</protein>
<dbReference type="Proteomes" id="UP001164250">
    <property type="component" value="Chromosome 2"/>
</dbReference>
<sequence length="729" mass="81709">MACCLRVHGPGADIDTLCVGPRHATREEDFFGELHQMLSDMPEVTELHPVPDAHVPVMRFKFSGVSIDLLYARLSLWVIPEDLDISQDSILQNADEQTVRSLNGCRVTDQILRLVPNIQNFRTTLRCMRYWAKRRGVYSNVAGFLGGINWALLVARICQLYPNALPNMLVSRFFRVYTQWRWPNPVMLCAIEGGSLGLQVWDPRRNPKDRYHLMPIITPAYPCMNSSYNVSASTLRIMTDEFQRGHEICEAMEKSEVDWDTLFESYAFFEAYKNYLQIDVSAENADDLRKWKGWVESRLRQLTLKIERHTYNMLQCHPHPGDFSDKSKPFHCSYFMGLQRKQGVPVNEGEQFDIRLTVEEFKHSVNMYTLWKPGMEIRVIHVKRTWESRRVSEKVPNHAKSDGVDDGKKRKRVDDTLDGDLRTSKCFACLPSTSGEVCEGSPPLSTMSSSSLNLKVVHVEANGFEESSREIAQNNYSEGLRNLAEDSSLNGDVGGSLTCDFTDPSSKALTADTSSMKEAEKLAIEKIMSGPYVAHQAIPQEFDELEDDLELKNKVKDIGVSTQASSVDSLTVNASVAATVTSINGGGPSTALCSNGGLEELEVLSANPVREEHGQLLDAVDRERRLNHMLGKALSINLKCSNVIEIGVPKPLVKTLCVFLSFKIPCEYLSLGDILLHVYLLCCPLFCFVKPAELTVPLSNGIHPAPVPQRKPVIRLSFTSLNKVAGKST</sequence>
<name>A0ACC1BXS6_9ROSI</name>
<evidence type="ECO:0000313" key="2">
    <source>
        <dbReference type="Proteomes" id="UP001164250"/>
    </source>
</evidence>
<accession>A0ACC1BXS6</accession>
<comment type="caution">
    <text evidence="1">The sequence shown here is derived from an EMBL/GenBank/DDBJ whole genome shotgun (WGS) entry which is preliminary data.</text>
</comment>
<evidence type="ECO:0000313" key="1">
    <source>
        <dbReference type="EMBL" id="KAJ0104505.1"/>
    </source>
</evidence>
<organism evidence="1 2">
    <name type="scientific">Pistacia atlantica</name>
    <dbReference type="NCBI Taxonomy" id="434234"/>
    <lineage>
        <taxon>Eukaryota</taxon>
        <taxon>Viridiplantae</taxon>
        <taxon>Streptophyta</taxon>
        <taxon>Embryophyta</taxon>
        <taxon>Tracheophyta</taxon>
        <taxon>Spermatophyta</taxon>
        <taxon>Magnoliopsida</taxon>
        <taxon>eudicotyledons</taxon>
        <taxon>Gunneridae</taxon>
        <taxon>Pentapetalae</taxon>
        <taxon>rosids</taxon>
        <taxon>malvids</taxon>
        <taxon>Sapindales</taxon>
        <taxon>Anacardiaceae</taxon>
        <taxon>Pistacia</taxon>
    </lineage>
</organism>
<reference evidence="2" key="1">
    <citation type="journal article" date="2023" name="G3 (Bethesda)">
        <title>Genome assembly and association tests identify interacting loci associated with vigor, precocity, and sex in interspecific pistachio rootstocks.</title>
        <authorList>
            <person name="Palmer W."/>
            <person name="Jacygrad E."/>
            <person name="Sagayaradj S."/>
            <person name="Cavanaugh K."/>
            <person name="Han R."/>
            <person name="Bertier L."/>
            <person name="Beede B."/>
            <person name="Kafkas S."/>
            <person name="Golino D."/>
            <person name="Preece J."/>
            <person name="Michelmore R."/>
        </authorList>
    </citation>
    <scope>NUCLEOTIDE SEQUENCE [LARGE SCALE GENOMIC DNA]</scope>
</reference>
<keyword evidence="2" id="KW-1185">Reference proteome</keyword>
<gene>
    <name evidence="1" type="ORF">Patl1_19221</name>
</gene>
<dbReference type="EMBL" id="CM047898">
    <property type="protein sequence ID" value="KAJ0104505.1"/>
    <property type="molecule type" value="Genomic_DNA"/>
</dbReference>